<reference evidence="3 4" key="1">
    <citation type="submission" date="2018-10" db="EMBL/GenBank/DDBJ databases">
        <authorList>
            <person name="Li J."/>
        </authorList>
    </citation>
    <scope>NUCLEOTIDE SEQUENCE [LARGE SCALE GENOMIC DNA]</scope>
    <source>
        <strain evidence="3 4">ZD1-4</strain>
    </source>
</reference>
<feature type="domain" description="M23ase beta-sheet core" evidence="2">
    <location>
        <begin position="125"/>
        <end position="217"/>
    </location>
</feature>
<dbReference type="EMBL" id="RCWJ01000001">
    <property type="protein sequence ID" value="RLQ85875.1"/>
    <property type="molecule type" value="Genomic_DNA"/>
</dbReference>
<keyword evidence="1" id="KW-0732">Signal</keyword>
<evidence type="ECO:0000259" key="2">
    <source>
        <dbReference type="Pfam" id="PF01551"/>
    </source>
</evidence>
<dbReference type="Proteomes" id="UP000282460">
    <property type="component" value="Unassembled WGS sequence"/>
</dbReference>
<dbReference type="Pfam" id="PF01551">
    <property type="entry name" value="Peptidase_M23"/>
    <property type="match status" value="1"/>
</dbReference>
<dbReference type="InterPro" id="IPR050570">
    <property type="entry name" value="Cell_wall_metabolism_enzyme"/>
</dbReference>
<evidence type="ECO:0000256" key="1">
    <source>
        <dbReference type="ARBA" id="ARBA00022729"/>
    </source>
</evidence>
<accession>A0A3L7J689</accession>
<dbReference type="InterPro" id="IPR011055">
    <property type="entry name" value="Dup_hybrid_motif"/>
</dbReference>
<comment type="caution">
    <text evidence="3">The sequence shown here is derived from an EMBL/GenBank/DDBJ whole genome shotgun (WGS) entry which is preliminary data.</text>
</comment>
<dbReference type="InterPro" id="IPR016047">
    <property type="entry name" value="M23ase_b-sheet_dom"/>
</dbReference>
<proteinExistence type="predicted"/>
<dbReference type="PANTHER" id="PTHR21666:SF289">
    <property type="entry name" value="L-ALA--D-GLU ENDOPEPTIDASE"/>
    <property type="match status" value="1"/>
</dbReference>
<dbReference type="GO" id="GO:0004222">
    <property type="term" value="F:metalloendopeptidase activity"/>
    <property type="evidence" value="ECO:0007669"/>
    <property type="project" value="TreeGrafter"/>
</dbReference>
<dbReference type="AlphaFoldDB" id="A0A3L7J689"/>
<sequence>MGTRSHPDMRGAPNILAGDGALPASSTGATFVGCAHRAPARSGDPPAVNQSGCMTVRASTLVCSALATMCLGMLSPHAYADGGGPGVTVAAPVDYEAAGTWTWPIVASRAVLRHFEAPATAYSAGHRGVDLLAPVGSQVIAPADGVVSFAGRVVDRPLLSITSAGGLVSSIEPVEASVSEGDLVTAGDVVGIVAVGGHCSDICAHFGVRLYGEYVNPIALLETVPRAILLPVRG</sequence>
<dbReference type="PROSITE" id="PS51257">
    <property type="entry name" value="PROKAR_LIPOPROTEIN"/>
    <property type="match status" value="1"/>
</dbReference>
<name>A0A3L7J689_9MICO</name>
<gene>
    <name evidence="3" type="ORF">D9V28_03190</name>
</gene>
<dbReference type="PANTHER" id="PTHR21666">
    <property type="entry name" value="PEPTIDASE-RELATED"/>
    <property type="match status" value="1"/>
</dbReference>
<organism evidence="3 4">
    <name type="scientific">Mycetocola zhadangensis</name>
    <dbReference type="NCBI Taxonomy" id="1164595"/>
    <lineage>
        <taxon>Bacteria</taxon>
        <taxon>Bacillati</taxon>
        <taxon>Actinomycetota</taxon>
        <taxon>Actinomycetes</taxon>
        <taxon>Micrococcales</taxon>
        <taxon>Microbacteriaceae</taxon>
        <taxon>Mycetocola</taxon>
    </lineage>
</organism>
<protein>
    <submittedName>
        <fullName evidence="3">M23 family peptidase</fullName>
    </submittedName>
</protein>
<keyword evidence="4" id="KW-1185">Reference proteome</keyword>
<evidence type="ECO:0000313" key="4">
    <source>
        <dbReference type="Proteomes" id="UP000282460"/>
    </source>
</evidence>
<dbReference type="SUPFAM" id="SSF51261">
    <property type="entry name" value="Duplicated hybrid motif"/>
    <property type="match status" value="1"/>
</dbReference>
<dbReference type="Gene3D" id="2.70.70.10">
    <property type="entry name" value="Glucose Permease (Domain IIA)"/>
    <property type="match status" value="1"/>
</dbReference>
<dbReference type="OrthoDB" id="5245088at2"/>
<evidence type="ECO:0000313" key="3">
    <source>
        <dbReference type="EMBL" id="RLQ85875.1"/>
    </source>
</evidence>
<dbReference type="CDD" id="cd12797">
    <property type="entry name" value="M23_peptidase"/>
    <property type="match status" value="1"/>
</dbReference>